<reference evidence="1 2" key="1">
    <citation type="journal article" date="2018" name="Sci. Data">
        <title>The draft genome sequence of cork oak.</title>
        <authorList>
            <person name="Ramos A.M."/>
            <person name="Usie A."/>
            <person name="Barbosa P."/>
            <person name="Barros P.M."/>
            <person name="Capote T."/>
            <person name="Chaves I."/>
            <person name="Simoes F."/>
            <person name="Abreu I."/>
            <person name="Carrasquinho I."/>
            <person name="Faro C."/>
            <person name="Guimaraes J.B."/>
            <person name="Mendonca D."/>
            <person name="Nobrega F."/>
            <person name="Rodrigues L."/>
            <person name="Saibo N.J.M."/>
            <person name="Varela M.C."/>
            <person name="Egas C."/>
            <person name="Matos J."/>
            <person name="Miguel C.M."/>
            <person name="Oliveira M.M."/>
            <person name="Ricardo C.P."/>
            <person name="Goncalves S."/>
        </authorList>
    </citation>
    <scope>NUCLEOTIDE SEQUENCE [LARGE SCALE GENOMIC DNA]</scope>
    <source>
        <strain evidence="2">cv. HL8</strain>
    </source>
</reference>
<accession>A0AAW0KHH4</accession>
<evidence type="ECO:0000313" key="2">
    <source>
        <dbReference type="Proteomes" id="UP000237347"/>
    </source>
</evidence>
<name>A0AAW0KHH4_QUESU</name>
<evidence type="ECO:0000313" key="1">
    <source>
        <dbReference type="EMBL" id="KAK7838006.1"/>
    </source>
</evidence>
<protein>
    <submittedName>
        <fullName evidence="1">Uncharacterized protein</fullName>
    </submittedName>
</protein>
<organism evidence="1 2">
    <name type="scientific">Quercus suber</name>
    <name type="common">Cork oak</name>
    <dbReference type="NCBI Taxonomy" id="58331"/>
    <lineage>
        <taxon>Eukaryota</taxon>
        <taxon>Viridiplantae</taxon>
        <taxon>Streptophyta</taxon>
        <taxon>Embryophyta</taxon>
        <taxon>Tracheophyta</taxon>
        <taxon>Spermatophyta</taxon>
        <taxon>Magnoliopsida</taxon>
        <taxon>eudicotyledons</taxon>
        <taxon>Gunneridae</taxon>
        <taxon>Pentapetalae</taxon>
        <taxon>rosids</taxon>
        <taxon>fabids</taxon>
        <taxon>Fagales</taxon>
        <taxon>Fagaceae</taxon>
        <taxon>Quercus</taxon>
    </lineage>
</organism>
<proteinExistence type="predicted"/>
<dbReference type="EMBL" id="PKMF04000315">
    <property type="protein sequence ID" value="KAK7838006.1"/>
    <property type="molecule type" value="Genomic_DNA"/>
</dbReference>
<gene>
    <name evidence="1" type="ORF">CFP56_020359</name>
</gene>
<dbReference type="Proteomes" id="UP000237347">
    <property type="component" value="Unassembled WGS sequence"/>
</dbReference>
<comment type="caution">
    <text evidence="1">The sequence shown here is derived from an EMBL/GenBank/DDBJ whole genome shotgun (WGS) entry which is preliminary data.</text>
</comment>
<keyword evidence="2" id="KW-1185">Reference proteome</keyword>
<sequence length="27" mass="3292">MRMEPNKLNGILFQLYYHYHAPNVTLQ</sequence>
<dbReference type="AlphaFoldDB" id="A0AAW0KHH4"/>